<feature type="signal peptide" evidence="1">
    <location>
        <begin position="1"/>
        <end position="25"/>
    </location>
</feature>
<evidence type="ECO:0000256" key="1">
    <source>
        <dbReference type="SAM" id="SignalP"/>
    </source>
</evidence>
<dbReference type="Proteomes" id="UP000318431">
    <property type="component" value="Unassembled WGS sequence"/>
</dbReference>
<dbReference type="NCBIfam" id="TIGR02595">
    <property type="entry name" value="PEP_CTERM"/>
    <property type="match status" value="1"/>
</dbReference>
<dbReference type="RefSeq" id="WP_229473885.1">
    <property type="nucleotide sequence ID" value="NZ_VLLB01000001.1"/>
</dbReference>
<evidence type="ECO:0000313" key="4">
    <source>
        <dbReference type="Proteomes" id="UP000318431"/>
    </source>
</evidence>
<accession>A0A562RLM1</accession>
<evidence type="ECO:0000259" key="2">
    <source>
        <dbReference type="Pfam" id="PF07589"/>
    </source>
</evidence>
<proteinExistence type="predicted"/>
<dbReference type="Pfam" id="PF07589">
    <property type="entry name" value="PEP-CTERM"/>
    <property type="match status" value="1"/>
</dbReference>
<dbReference type="EMBL" id="VLLB01000001">
    <property type="protein sequence ID" value="TWI69919.1"/>
    <property type="molecule type" value="Genomic_DNA"/>
</dbReference>
<reference evidence="3 4" key="1">
    <citation type="journal article" date="2015" name="Stand. Genomic Sci.">
        <title>Genomic Encyclopedia of Bacterial and Archaeal Type Strains, Phase III: the genomes of soil and plant-associated and newly described type strains.</title>
        <authorList>
            <person name="Whitman W.B."/>
            <person name="Woyke T."/>
            <person name="Klenk H.P."/>
            <person name="Zhou Y."/>
            <person name="Lilburn T.G."/>
            <person name="Beck B.J."/>
            <person name="De Vos P."/>
            <person name="Vandamme P."/>
            <person name="Eisen J.A."/>
            <person name="Garrity G."/>
            <person name="Hugenholtz P."/>
            <person name="Kyrpides N.C."/>
        </authorList>
    </citation>
    <scope>NUCLEOTIDE SEQUENCE [LARGE SCALE GENOMIC DNA]</scope>
    <source>
        <strain evidence="3 4">CGMCC 1.10822</strain>
    </source>
</reference>
<name>A0A562RLM1_9BURK</name>
<organism evidence="3 4">
    <name type="scientific">Pseudoduganella lurida</name>
    <dbReference type="NCBI Taxonomy" id="1036180"/>
    <lineage>
        <taxon>Bacteria</taxon>
        <taxon>Pseudomonadati</taxon>
        <taxon>Pseudomonadota</taxon>
        <taxon>Betaproteobacteria</taxon>
        <taxon>Burkholderiales</taxon>
        <taxon>Oxalobacteraceae</taxon>
        <taxon>Telluria group</taxon>
        <taxon>Pseudoduganella</taxon>
    </lineage>
</organism>
<sequence length="251" mass="25737">MSRALAWLAALATGMLLALAGPASAAVTLETEAFILTYVNGSSPGDWRLSVAAQTPLTTSISLDTLNGELQYWPAIDETGTGTVNGSAHWSVLAVDVKPGYRVTGVSVHALAYGELVAGQLEGYPPGSADNRASLAWTLTAPGGVQPFGYQAATFQGLRPFALDSGPLSLDGSFRLDLSASVWSQAYGTGTDGNYAASMALASIGNALLNVQVAAIPEPATYAMLLGGLGLLGGAALRRGERRPADSPARL</sequence>
<gene>
    <name evidence="3" type="ORF">IP91_00997</name>
</gene>
<keyword evidence="1" id="KW-0732">Signal</keyword>
<dbReference type="InterPro" id="IPR013424">
    <property type="entry name" value="Ice-binding_C"/>
</dbReference>
<protein>
    <submittedName>
        <fullName evidence="3">Putative secreted protein with PEP-CTERM sorting signal</fullName>
    </submittedName>
</protein>
<dbReference type="AlphaFoldDB" id="A0A562RLM1"/>
<keyword evidence="4" id="KW-1185">Reference proteome</keyword>
<feature type="domain" description="Ice-binding protein C-terminal" evidence="2">
    <location>
        <begin position="215"/>
        <end position="239"/>
    </location>
</feature>
<feature type="chain" id="PRO_5021991414" evidence="1">
    <location>
        <begin position="26"/>
        <end position="251"/>
    </location>
</feature>
<comment type="caution">
    <text evidence="3">The sequence shown here is derived from an EMBL/GenBank/DDBJ whole genome shotgun (WGS) entry which is preliminary data.</text>
</comment>
<evidence type="ECO:0000313" key="3">
    <source>
        <dbReference type="EMBL" id="TWI69919.1"/>
    </source>
</evidence>